<dbReference type="InterPro" id="IPR001851">
    <property type="entry name" value="ABC_transp_permease"/>
</dbReference>
<feature type="transmembrane region" description="Helical" evidence="9">
    <location>
        <begin position="216"/>
        <end position="240"/>
    </location>
</feature>
<accession>A0A6J6J0P8</accession>
<evidence type="ECO:0000256" key="4">
    <source>
        <dbReference type="ARBA" id="ARBA00022519"/>
    </source>
</evidence>
<gene>
    <name evidence="10" type="ORF">UFOPK2001_00467</name>
</gene>
<feature type="transmembrane region" description="Helical" evidence="9">
    <location>
        <begin position="383"/>
        <end position="402"/>
    </location>
</feature>
<keyword evidence="2" id="KW-0813">Transport</keyword>
<feature type="transmembrane region" description="Helical" evidence="9">
    <location>
        <begin position="252"/>
        <end position="272"/>
    </location>
</feature>
<dbReference type="PANTHER" id="PTHR32196:SF32">
    <property type="entry name" value="XYLOSE TRANSPORT SYSTEM PERMEASE PROTEIN XYLH"/>
    <property type="match status" value="1"/>
</dbReference>
<feature type="transmembrane region" description="Helical" evidence="9">
    <location>
        <begin position="143"/>
        <end position="162"/>
    </location>
</feature>
<dbReference type="PANTHER" id="PTHR32196">
    <property type="entry name" value="ABC TRANSPORTER PERMEASE PROTEIN YPHD-RELATED-RELATED"/>
    <property type="match status" value="1"/>
</dbReference>
<evidence type="ECO:0000256" key="7">
    <source>
        <dbReference type="ARBA" id="ARBA00022989"/>
    </source>
</evidence>
<dbReference type="GO" id="GO:0022857">
    <property type="term" value="F:transmembrane transporter activity"/>
    <property type="evidence" value="ECO:0007669"/>
    <property type="project" value="InterPro"/>
</dbReference>
<comment type="subcellular location">
    <subcellularLocation>
        <location evidence="1">Cell membrane</location>
        <topology evidence="1">Multi-pass membrane protein</topology>
    </subcellularLocation>
</comment>
<keyword evidence="6 9" id="KW-0812">Transmembrane</keyword>
<evidence type="ECO:0000256" key="6">
    <source>
        <dbReference type="ARBA" id="ARBA00022692"/>
    </source>
</evidence>
<feature type="transmembrane region" description="Helical" evidence="9">
    <location>
        <begin position="113"/>
        <end position="136"/>
    </location>
</feature>
<feature type="transmembrane region" description="Helical" evidence="9">
    <location>
        <begin position="331"/>
        <end position="351"/>
    </location>
</feature>
<keyword evidence="3" id="KW-1003">Cell membrane</keyword>
<evidence type="ECO:0000256" key="2">
    <source>
        <dbReference type="ARBA" id="ARBA00022448"/>
    </source>
</evidence>
<reference evidence="10" key="1">
    <citation type="submission" date="2020-05" db="EMBL/GenBank/DDBJ databases">
        <authorList>
            <person name="Chiriac C."/>
            <person name="Salcher M."/>
            <person name="Ghai R."/>
            <person name="Kavagutti S V."/>
        </authorList>
    </citation>
    <scope>NUCLEOTIDE SEQUENCE</scope>
</reference>
<feature type="transmembrane region" description="Helical" evidence="9">
    <location>
        <begin position="300"/>
        <end position="319"/>
    </location>
</feature>
<evidence type="ECO:0000313" key="10">
    <source>
        <dbReference type="EMBL" id="CAB4630174.1"/>
    </source>
</evidence>
<keyword evidence="5" id="KW-0762">Sugar transport</keyword>
<keyword evidence="7 9" id="KW-1133">Transmembrane helix</keyword>
<feature type="transmembrane region" description="Helical" evidence="9">
    <location>
        <begin position="182"/>
        <end position="204"/>
    </location>
</feature>
<sequence>MSNLTPTSIGSGHEGNLREQISAYFSRVKNGEMGALPAVGALGVLAILFGSLSPYFFTKLNIANLFVQTAELTTLAVALVFVILLAEIDLSAGVAAGVAMDIMYLSLKAGVPWIAAVVIALVFGAIVGLILGWFVARIGVPSFVVTLAFFLGFQGLALILLGDGGLFRVEVPEIKAIMNENLPPVVGWGLLALMVVVSLSIGLWDRARRAKLGLAVRPLSILLTRTALLAALGAFIVFILNENRSAAVKPIVGVPIVIPIVVTLIFAGTFLLDRTRFGRHLYAVGGNPEAARRAGIKVGMIRISAFVICSMLAVVSGLFHVSRIGVVEAAAGRSIVLSGVAAAVVGGVSLFGGRGRLVHAAIGAMVISMIDNGLGLLGLSAGISFVVTGSVLALAATIDALSRKRSGGSIARS</sequence>
<evidence type="ECO:0000256" key="3">
    <source>
        <dbReference type="ARBA" id="ARBA00022475"/>
    </source>
</evidence>
<evidence type="ECO:0000256" key="8">
    <source>
        <dbReference type="ARBA" id="ARBA00023136"/>
    </source>
</evidence>
<dbReference type="EMBL" id="CAEZVN010000030">
    <property type="protein sequence ID" value="CAB4630174.1"/>
    <property type="molecule type" value="Genomic_DNA"/>
</dbReference>
<keyword evidence="8 9" id="KW-0472">Membrane</keyword>
<keyword evidence="4" id="KW-0997">Cell inner membrane</keyword>
<evidence type="ECO:0000256" key="1">
    <source>
        <dbReference type="ARBA" id="ARBA00004651"/>
    </source>
</evidence>
<protein>
    <submittedName>
        <fullName evidence="10">Unannotated protein</fullName>
    </submittedName>
</protein>
<evidence type="ECO:0000256" key="9">
    <source>
        <dbReference type="SAM" id="Phobius"/>
    </source>
</evidence>
<dbReference type="Pfam" id="PF02653">
    <property type="entry name" value="BPD_transp_2"/>
    <property type="match status" value="2"/>
</dbReference>
<name>A0A6J6J0P8_9ZZZZ</name>
<feature type="transmembrane region" description="Helical" evidence="9">
    <location>
        <begin position="35"/>
        <end position="56"/>
    </location>
</feature>
<dbReference type="GO" id="GO:0005886">
    <property type="term" value="C:plasma membrane"/>
    <property type="evidence" value="ECO:0007669"/>
    <property type="project" value="UniProtKB-SubCell"/>
</dbReference>
<proteinExistence type="predicted"/>
<dbReference type="CDD" id="cd06579">
    <property type="entry name" value="TM_PBP1_transp_AraH_like"/>
    <property type="match status" value="1"/>
</dbReference>
<dbReference type="AlphaFoldDB" id="A0A6J6J0P8"/>
<evidence type="ECO:0000256" key="5">
    <source>
        <dbReference type="ARBA" id="ARBA00022597"/>
    </source>
</evidence>
<organism evidence="10">
    <name type="scientific">freshwater metagenome</name>
    <dbReference type="NCBI Taxonomy" id="449393"/>
    <lineage>
        <taxon>unclassified sequences</taxon>
        <taxon>metagenomes</taxon>
        <taxon>ecological metagenomes</taxon>
    </lineage>
</organism>